<dbReference type="CDD" id="cd17541">
    <property type="entry name" value="REC_CheB-like"/>
    <property type="match status" value="1"/>
</dbReference>
<keyword evidence="2 5" id="KW-0145">Chemotaxis</keyword>
<dbReference type="Gene3D" id="3.40.50.180">
    <property type="entry name" value="Methylesterase CheB, C-terminal domain"/>
    <property type="match status" value="1"/>
</dbReference>
<dbReference type="GO" id="GO:0050568">
    <property type="term" value="F:protein-glutamine glutaminase activity"/>
    <property type="evidence" value="ECO:0007669"/>
    <property type="project" value="UniProtKB-UniRule"/>
</dbReference>
<feature type="active site" evidence="5 6">
    <location>
        <position position="189"/>
    </location>
</feature>
<dbReference type="HAMAP" id="MF_00099">
    <property type="entry name" value="CheB_chemtxs"/>
    <property type="match status" value="1"/>
</dbReference>
<dbReference type="AlphaFoldDB" id="A0A1I1IST3"/>
<comment type="function">
    <text evidence="5">Involved in chemotaxis. Part of a chemotaxis signal transduction system that modulates chemotaxis in response to various stimuli. Catalyzes the demethylation of specific methylglutamate residues introduced into the chemoreceptors (methyl-accepting chemotaxis proteins or MCP) by CheR. Also mediates the irreversible deamidation of specific glutamine residues to glutamic acid.</text>
</comment>
<dbReference type="RefSeq" id="WP_177188631.1">
    <property type="nucleotide sequence ID" value="NZ_FOLT01000006.1"/>
</dbReference>
<dbReference type="Pfam" id="PF01339">
    <property type="entry name" value="CheB_methylest"/>
    <property type="match status" value="1"/>
</dbReference>
<dbReference type="InterPro" id="IPR008248">
    <property type="entry name" value="CheB-like"/>
</dbReference>
<protein>
    <recommendedName>
        <fullName evidence="5">Protein-glutamate methylesterase/protein-glutamine glutaminase</fullName>
        <ecNumber evidence="5">3.1.1.61</ecNumber>
        <ecNumber evidence="5">3.5.1.44</ecNumber>
    </recommendedName>
</protein>
<gene>
    <name evidence="5" type="primary">cheB</name>
    <name evidence="10" type="ORF">SAMN04488102_10631</name>
</gene>
<keyword evidence="11" id="KW-1185">Reference proteome</keyword>
<organism evidence="10 11">
    <name type="scientific">Alkalibacterium subtropicum</name>
    <dbReference type="NCBI Taxonomy" id="753702"/>
    <lineage>
        <taxon>Bacteria</taxon>
        <taxon>Bacillati</taxon>
        <taxon>Bacillota</taxon>
        <taxon>Bacilli</taxon>
        <taxon>Lactobacillales</taxon>
        <taxon>Carnobacteriaceae</taxon>
        <taxon>Alkalibacterium</taxon>
    </lineage>
</organism>
<dbReference type="NCBIfam" id="NF001965">
    <property type="entry name" value="PRK00742.1"/>
    <property type="match status" value="1"/>
</dbReference>
<dbReference type="InterPro" id="IPR001789">
    <property type="entry name" value="Sig_transdc_resp-reg_receiver"/>
</dbReference>
<dbReference type="InterPro" id="IPR000673">
    <property type="entry name" value="Sig_transdc_resp-reg_Me-estase"/>
</dbReference>
<evidence type="ECO:0000259" key="8">
    <source>
        <dbReference type="PROSITE" id="PS50110"/>
    </source>
</evidence>
<dbReference type="PIRSF" id="PIRSF000876">
    <property type="entry name" value="RR_chemtxs_CheB"/>
    <property type="match status" value="1"/>
</dbReference>
<comment type="catalytic activity">
    <reaction evidence="5">
        <text>L-glutaminyl-[protein] + H2O = L-glutamyl-[protein] + NH4(+)</text>
        <dbReference type="Rhea" id="RHEA:16441"/>
        <dbReference type="Rhea" id="RHEA-COMP:10207"/>
        <dbReference type="Rhea" id="RHEA-COMP:10208"/>
        <dbReference type="ChEBI" id="CHEBI:15377"/>
        <dbReference type="ChEBI" id="CHEBI:28938"/>
        <dbReference type="ChEBI" id="CHEBI:29973"/>
        <dbReference type="ChEBI" id="CHEBI:30011"/>
        <dbReference type="EC" id="3.5.1.44"/>
    </reaction>
</comment>
<name>A0A1I1IST3_9LACT</name>
<dbReference type="STRING" id="753702.SAMN04488102_10631"/>
<evidence type="ECO:0000259" key="9">
    <source>
        <dbReference type="PROSITE" id="PS50122"/>
    </source>
</evidence>
<dbReference type="PANTHER" id="PTHR42872:SF6">
    <property type="entry name" value="PROTEIN-GLUTAMATE METHYLESTERASE_PROTEIN-GLUTAMINE GLUTAMINASE"/>
    <property type="match status" value="1"/>
</dbReference>
<evidence type="ECO:0000256" key="5">
    <source>
        <dbReference type="HAMAP-Rule" id="MF_00099"/>
    </source>
</evidence>
<feature type="active site" evidence="5 6">
    <location>
        <position position="162"/>
    </location>
</feature>
<dbReference type="Pfam" id="PF00072">
    <property type="entry name" value="Response_reg"/>
    <property type="match status" value="1"/>
</dbReference>
<feature type="domain" description="CheB-type methylesterase" evidence="9">
    <location>
        <begin position="150"/>
        <end position="337"/>
    </location>
</feature>
<feature type="domain" description="Response regulatory" evidence="8">
    <location>
        <begin position="4"/>
        <end position="119"/>
    </location>
</feature>
<evidence type="ECO:0000256" key="1">
    <source>
        <dbReference type="ARBA" id="ARBA00022490"/>
    </source>
</evidence>
<comment type="subcellular location">
    <subcellularLocation>
        <location evidence="5">Cytoplasm</location>
    </subcellularLocation>
</comment>
<dbReference type="EC" id="3.1.1.61" evidence="5"/>
<dbReference type="CDD" id="cd16432">
    <property type="entry name" value="CheB_Rec"/>
    <property type="match status" value="1"/>
</dbReference>
<comment type="similarity">
    <text evidence="5">Belongs to the CheB family.</text>
</comment>
<keyword evidence="3 5" id="KW-0378">Hydrolase</keyword>
<dbReference type="Proteomes" id="UP000199612">
    <property type="component" value="Unassembled WGS sequence"/>
</dbReference>
<dbReference type="PROSITE" id="PS50110">
    <property type="entry name" value="RESPONSE_REGULATORY"/>
    <property type="match status" value="1"/>
</dbReference>
<dbReference type="GO" id="GO:0000156">
    <property type="term" value="F:phosphorelay response regulator activity"/>
    <property type="evidence" value="ECO:0007669"/>
    <property type="project" value="InterPro"/>
</dbReference>
<sequence>MNIKVVVIDDSALMRKVLSNMINESRDMEVVDVARNGQEALKVIERSRPDLVTLDVEMPVMDGIETLKTLKERYRLPVIMLSSKTNEKTTIEALELGAEDFVEKPVSIKENWTAFKEDLETRIRSHFPEDKRTVKVKKSQSLVPDVLLEKKASLKAIAIGASTGGPKALVHVIQSISEQLAVPVFIVQHMPAGFTASFAQRLDSLSSVDVLEARDNMRIKPGTVYLAPGGKHMLIRKNKISLNDEPKVHGVRPAVDHLFESAAETYGKDILGIILTGMGNDGADGCESIKQSGGYILSQDKQTSIVYGMPRVVFERGLSDQVGSLTEIADILKEMTR</sequence>
<evidence type="ECO:0000256" key="4">
    <source>
        <dbReference type="ARBA" id="ARBA00048267"/>
    </source>
</evidence>
<evidence type="ECO:0000256" key="6">
    <source>
        <dbReference type="PROSITE-ProRule" id="PRU00050"/>
    </source>
</evidence>
<comment type="catalytic activity">
    <reaction evidence="4 5">
        <text>[protein]-L-glutamate 5-O-methyl ester + H2O = L-glutamyl-[protein] + methanol + H(+)</text>
        <dbReference type="Rhea" id="RHEA:23236"/>
        <dbReference type="Rhea" id="RHEA-COMP:10208"/>
        <dbReference type="Rhea" id="RHEA-COMP:10311"/>
        <dbReference type="ChEBI" id="CHEBI:15377"/>
        <dbReference type="ChEBI" id="CHEBI:15378"/>
        <dbReference type="ChEBI" id="CHEBI:17790"/>
        <dbReference type="ChEBI" id="CHEBI:29973"/>
        <dbReference type="ChEBI" id="CHEBI:82795"/>
        <dbReference type="EC" id="3.1.1.61"/>
    </reaction>
</comment>
<dbReference type="PROSITE" id="PS50122">
    <property type="entry name" value="CHEB"/>
    <property type="match status" value="1"/>
</dbReference>
<dbReference type="InterPro" id="IPR011006">
    <property type="entry name" value="CheY-like_superfamily"/>
</dbReference>
<reference evidence="11" key="1">
    <citation type="submission" date="2016-10" db="EMBL/GenBank/DDBJ databases">
        <authorList>
            <person name="Varghese N."/>
            <person name="Submissions S."/>
        </authorList>
    </citation>
    <scope>NUCLEOTIDE SEQUENCE [LARGE SCALE GENOMIC DNA]</scope>
    <source>
        <strain evidence="11">DSM 23664</strain>
    </source>
</reference>
<dbReference type="SMART" id="SM00448">
    <property type="entry name" value="REC"/>
    <property type="match status" value="1"/>
</dbReference>
<evidence type="ECO:0000313" key="11">
    <source>
        <dbReference type="Proteomes" id="UP000199612"/>
    </source>
</evidence>
<dbReference type="SUPFAM" id="SSF52172">
    <property type="entry name" value="CheY-like"/>
    <property type="match status" value="1"/>
</dbReference>
<dbReference type="SUPFAM" id="SSF52738">
    <property type="entry name" value="Methylesterase CheB, C-terminal domain"/>
    <property type="match status" value="1"/>
</dbReference>
<feature type="modified residue" description="4-aspartylphosphate" evidence="5 7">
    <location>
        <position position="55"/>
    </location>
</feature>
<dbReference type="GO" id="GO:0008984">
    <property type="term" value="F:protein-glutamate methylesterase activity"/>
    <property type="evidence" value="ECO:0007669"/>
    <property type="project" value="UniProtKB-UniRule"/>
</dbReference>
<proteinExistence type="inferred from homology"/>
<dbReference type="EMBL" id="FOLT01000006">
    <property type="protein sequence ID" value="SFC39339.1"/>
    <property type="molecule type" value="Genomic_DNA"/>
</dbReference>
<dbReference type="EC" id="3.5.1.44" evidence="5"/>
<dbReference type="PANTHER" id="PTHR42872">
    <property type="entry name" value="PROTEIN-GLUTAMATE METHYLESTERASE/PROTEIN-GLUTAMINE GLUTAMINASE"/>
    <property type="match status" value="1"/>
</dbReference>
<comment type="domain">
    <text evidence="5">Contains a C-terminal catalytic domain, and an N-terminal region which modulates catalytic activity.</text>
</comment>
<keyword evidence="1 5" id="KW-0963">Cytoplasm</keyword>
<dbReference type="Gene3D" id="3.40.50.2300">
    <property type="match status" value="1"/>
</dbReference>
<feature type="active site" evidence="5 6">
    <location>
        <position position="281"/>
    </location>
</feature>
<comment type="PTM">
    <text evidence="5">Phosphorylated by CheA. Phosphorylation of the N-terminal regulatory domain activates the methylesterase activity.</text>
</comment>
<accession>A0A1I1IST3</accession>
<evidence type="ECO:0000256" key="2">
    <source>
        <dbReference type="ARBA" id="ARBA00022500"/>
    </source>
</evidence>
<evidence type="ECO:0000256" key="7">
    <source>
        <dbReference type="PROSITE-ProRule" id="PRU00169"/>
    </source>
</evidence>
<keyword evidence="5 7" id="KW-0597">Phosphoprotein</keyword>
<dbReference type="InterPro" id="IPR035909">
    <property type="entry name" value="CheB_C"/>
</dbReference>
<evidence type="ECO:0000256" key="3">
    <source>
        <dbReference type="ARBA" id="ARBA00022801"/>
    </source>
</evidence>
<dbReference type="GO" id="GO:0006935">
    <property type="term" value="P:chemotaxis"/>
    <property type="evidence" value="ECO:0007669"/>
    <property type="project" value="UniProtKB-UniRule"/>
</dbReference>
<dbReference type="GO" id="GO:0005737">
    <property type="term" value="C:cytoplasm"/>
    <property type="evidence" value="ECO:0007669"/>
    <property type="project" value="UniProtKB-SubCell"/>
</dbReference>
<evidence type="ECO:0000313" key="10">
    <source>
        <dbReference type="EMBL" id="SFC39339.1"/>
    </source>
</evidence>